<dbReference type="GO" id="GO:0055085">
    <property type="term" value="P:transmembrane transport"/>
    <property type="evidence" value="ECO:0007669"/>
    <property type="project" value="InterPro"/>
</dbReference>
<dbReference type="SUPFAM" id="SSF74653">
    <property type="entry name" value="TolA/TonB C-terminal domain"/>
    <property type="match status" value="1"/>
</dbReference>
<evidence type="ECO:0000313" key="4">
    <source>
        <dbReference type="Proteomes" id="UP000285517"/>
    </source>
</evidence>
<evidence type="ECO:0000256" key="1">
    <source>
        <dbReference type="SAM" id="Phobius"/>
    </source>
</evidence>
<gene>
    <name evidence="3" type="ORF">EI546_09500</name>
</gene>
<reference evidence="3 4" key="1">
    <citation type="submission" date="2019-01" db="EMBL/GenBank/DDBJ databases">
        <title>Complete genome sequencing of Aequorivita sp. H23M31.</title>
        <authorList>
            <person name="Bae J.-W."/>
        </authorList>
    </citation>
    <scope>NUCLEOTIDE SEQUENCE [LARGE SCALE GENOMIC DNA]</scope>
    <source>
        <strain evidence="3 4">H23M31</strain>
    </source>
</reference>
<evidence type="ECO:0000313" key="3">
    <source>
        <dbReference type="EMBL" id="QAA81942.1"/>
    </source>
</evidence>
<protein>
    <recommendedName>
        <fullName evidence="2">TonB C-terminal domain-containing protein</fullName>
    </recommendedName>
</protein>
<name>A0A410G3T8_9FLAO</name>
<proteinExistence type="predicted"/>
<accession>A0A410G3T8</accession>
<dbReference type="Gene3D" id="3.30.1150.10">
    <property type="match status" value="1"/>
</dbReference>
<organism evidence="3 4">
    <name type="scientific">Aequorivita ciconiae</name>
    <dbReference type="NCBI Taxonomy" id="2494375"/>
    <lineage>
        <taxon>Bacteria</taxon>
        <taxon>Pseudomonadati</taxon>
        <taxon>Bacteroidota</taxon>
        <taxon>Flavobacteriia</taxon>
        <taxon>Flavobacteriales</taxon>
        <taxon>Flavobacteriaceae</taxon>
        <taxon>Aequorivita</taxon>
    </lineage>
</organism>
<keyword evidence="1" id="KW-1133">Transmembrane helix</keyword>
<dbReference type="OrthoDB" id="1522859at2"/>
<dbReference type="InterPro" id="IPR037682">
    <property type="entry name" value="TonB_C"/>
</dbReference>
<dbReference type="AlphaFoldDB" id="A0A410G3T8"/>
<dbReference type="Pfam" id="PF03544">
    <property type="entry name" value="TonB_C"/>
    <property type="match status" value="1"/>
</dbReference>
<dbReference type="RefSeq" id="WP_128250323.1">
    <property type="nucleotide sequence ID" value="NZ_CP034951.1"/>
</dbReference>
<evidence type="ECO:0000259" key="2">
    <source>
        <dbReference type="Pfam" id="PF03544"/>
    </source>
</evidence>
<keyword evidence="4" id="KW-1185">Reference proteome</keyword>
<dbReference type="Proteomes" id="UP000285517">
    <property type="component" value="Chromosome"/>
</dbReference>
<keyword evidence="1" id="KW-0472">Membrane</keyword>
<dbReference type="KEGG" id="aev:EI546_09500"/>
<dbReference type="EMBL" id="CP034951">
    <property type="protein sequence ID" value="QAA81942.1"/>
    <property type="molecule type" value="Genomic_DNA"/>
</dbReference>
<keyword evidence="1" id="KW-0812">Transmembrane</keyword>
<feature type="transmembrane region" description="Helical" evidence="1">
    <location>
        <begin position="20"/>
        <end position="43"/>
    </location>
</feature>
<sequence>MEANVKTPRNKREEKKQVNIKWNSTLFFQIGIIVSSLAIFFLMQTSFEIGSPENPKDSGYVLVDPPVIDYQLDIDLPKKVEPVKKTVVKPKTVVQPIKSTVTPVENDEKDVIETPVAPTDVPIEPTVKSIELPPAPEPSAPLSILNVEYVPVYPGCESLGTNAEKVECLSSQLNVFINRNFRKELLSEMGSNQIYRIYVQFKIDSKGFITDVKANSANEKLKNEAMRVVAKLPRMKPGRQGDKSVDVVYTVPISFRIP</sequence>
<feature type="domain" description="TonB C-terminal" evidence="2">
    <location>
        <begin position="198"/>
        <end position="257"/>
    </location>
</feature>